<gene>
    <name evidence="1" type="ORF">QI031_18015</name>
</gene>
<evidence type="ECO:0000313" key="2">
    <source>
        <dbReference type="Proteomes" id="UP001223520"/>
    </source>
</evidence>
<dbReference type="KEGG" id="hbq:QI031_18015"/>
<dbReference type="AlphaFoldDB" id="A0AAJ6NNI5"/>
<name>A0AAJ6NNI5_9CYAN</name>
<proteinExistence type="predicted"/>
<dbReference type="EMBL" id="CP124543">
    <property type="protein sequence ID" value="WGV23702.1"/>
    <property type="molecule type" value="Genomic_DNA"/>
</dbReference>
<sequence length="76" mass="8287">MAQGYIVARKDADGDVDAYWDGTQFVLITDDADAIDSSDFVETVENARFIQGSIQAANTDFDVVKLEAESNITLIP</sequence>
<dbReference type="RefSeq" id="WP_281481031.1">
    <property type="nucleotide sequence ID" value="NZ_CP124543.1"/>
</dbReference>
<keyword evidence="2" id="KW-1185">Reference proteome</keyword>
<reference evidence="1 2" key="1">
    <citation type="journal article" date="2023" name="Limnol Oceanogr Lett">
        <title>Environmental adaptations by the intertidal Antarctic cyanobacterium Halotia branconii CENA392 as revealed using long-read genome sequencing.</title>
        <authorList>
            <person name="Dextro R.B."/>
            <person name="Delbaje E."/>
            <person name="Freitas P.N.N."/>
            <person name="Geraldes V."/>
            <person name="Pinto E."/>
            <person name="Long P.F."/>
            <person name="Fiore M.F."/>
        </authorList>
    </citation>
    <scope>NUCLEOTIDE SEQUENCE [LARGE SCALE GENOMIC DNA]</scope>
    <source>
        <strain evidence="1 2">CENA392</strain>
    </source>
</reference>
<protein>
    <submittedName>
        <fullName evidence="1">Uncharacterized protein</fullName>
    </submittedName>
</protein>
<organism evidence="1 2">
    <name type="scientific">Halotia branconii CENA392</name>
    <dbReference type="NCBI Taxonomy" id="1539056"/>
    <lineage>
        <taxon>Bacteria</taxon>
        <taxon>Bacillati</taxon>
        <taxon>Cyanobacteriota</taxon>
        <taxon>Cyanophyceae</taxon>
        <taxon>Nostocales</taxon>
        <taxon>Nodulariaceae</taxon>
        <taxon>Halotia</taxon>
    </lineage>
</organism>
<dbReference type="Proteomes" id="UP001223520">
    <property type="component" value="Chromosome"/>
</dbReference>
<evidence type="ECO:0000313" key="1">
    <source>
        <dbReference type="EMBL" id="WGV23702.1"/>
    </source>
</evidence>
<accession>A0AAJ6NNI5</accession>